<feature type="transmembrane region" description="Helical" evidence="1">
    <location>
        <begin position="144"/>
        <end position="165"/>
    </location>
</feature>
<dbReference type="GO" id="GO:0005886">
    <property type="term" value="C:plasma membrane"/>
    <property type="evidence" value="ECO:0007669"/>
    <property type="project" value="TreeGrafter"/>
</dbReference>
<dbReference type="Proteomes" id="UP000268727">
    <property type="component" value="Unassembled WGS sequence"/>
</dbReference>
<dbReference type="InterPro" id="IPR050469">
    <property type="entry name" value="Diguanylate_Cyclase"/>
</dbReference>
<feature type="transmembrane region" description="Helical" evidence="1">
    <location>
        <begin position="115"/>
        <end position="132"/>
    </location>
</feature>
<evidence type="ECO:0000259" key="3">
    <source>
        <dbReference type="PROSITE" id="PS51832"/>
    </source>
</evidence>
<dbReference type="Pfam" id="PF13487">
    <property type="entry name" value="HD_5"/>
    <property type="match status" value="1"/>
</dbReference>
<dbReference type="Gene3D" id="1.10.3210.10">
    <property type="entry name" value="Hypothetical protein af1432"/>
    <property type="match status" value="1"/>
</dbReference>
<evidence type="ECO:0000313" key="4">
    <source>
        <dbReference type="EMBL" id="ROP35544.1"/>
    </source>
</evidence>
<dbReference type="SUPFAM" id="SSF109604">
    <property type="entry name" value="HD-domain/PDEase-like"/>
    <property type="match status" value="1"/>
</dbReference>
<dbReference type="CDD" id="cd00077">
    <property type="entry name" value="HDc"/>
    <property type="match status" value="1"/>
</dbReference>
<name>A0A3N1GZ34_9PSEU</name>
<feature type="transmembrane region" description="Helical" evidence="1">
    <location>
        <begin position="304"/>
        <end position="324"/>
    </location>
</feature>
<dbReference type="NCBIfam" id="TIGR00254">
    <property type="entry name" value="GGDEF"/>
    <property type="match status" value="1"/>
</dbReference>
<feature type="transmembrane region" description="Helical" evidence="1">
    <location>
        <begin position="81"/>
        <end position="103"/>
    </location>
</feature>
<dbReference type="Pfam" id="PF00990">
    <property type="entry name" value="GGDEF"/>
    <property type="match status" value="1"/>
</dbReference>
<comment type="caution">
    <text evidence="4">The sequence shown here is derived from an EMBL/GenBank/DDBJ whole genome shotgun (WGS) entry which is preliminary data.</text>
</comment>
<keyword evidence="1" id="KW-0812">Transmembrane</keyword>
<feature type="transmembrane region" description="Helical" evidence="1">
    <location>
        <begin position="205"/>
        <end position="226"/>
    </location>
</feature>
<reference evidence="4 5" key="1">
    <citation type="submission" date="2018-11" db="EMBL/GenBank/DDBJ databases">
        <title>Sequencing the genomes of 1000 actinobacteria strains.</title>
        <authorList>
            <person name="Klenk H.-P."/>
        </authorList>
    </citation>
    <scope>NUCLEOTIDE SEQUENCE [LARGE SCALE GENOMIC DNA]</scope>
    <source>
        <strain evidence="4 5">DSM 44231</strain>
    </source>
</reference>
<dbReference type="SMART" id="SM00267">
    <property type="entry name" value="GGDEF"/>
    <property type="match status" value="1"/>
</dbReference>
<dbReference type="InterPro" id="IPR000160">
    <property type="entry name" value="GGDEF_dom"/>
</dbReference>
<proteinExistence type="predicted"/>
<keyword evidence="5" id="KW-1185">Reference proteome</keyword>
<feature type="domain" description="HD-GYP" evidence="3">
    <location>
        <begin position="503"/>
        <end position="697"/>
    </location>
</feature>
<sequence length="709" mass="76834">MRVAGAKSVESREIPIGKQHQLWMVYLAFGLLSVGVYYALPIFVGTVPLRVVVYCAVSSSAALAVWWGVRRNRPEPRAPWLVLGLSQLVYALADTTFYMSHYVLGDPSYPAVADAFYLGHYPLVVVGLLMLIRQRRSDRDLPGLLDAVSLTVVAGLLSWVFVIGPQTRLGTPLLVEMVSLAYPLMDLVLLLVSLRLLFGGGRRDASFVLLALWLVAILTADTAYVLQRLDLSYAAGNFLDAIWLTGNLALGACALHPSMGRMAQAVDVPALRLSWPRLAILSGAALIGPALLLVQHAHGVRRDVPVIAAGCAVLFALTATRLAGLAVDQRSLAITDSLTRLRSRRYFEARLADDVSRARRTGSPLGVVILDVDRFKSINDRFGHPAGDRVLVEVANRLRAIAGEGRVLARYGGEEFALIATGADAENLTRLAERLRHGVSHHPIAVSGRRSVTVTLSAGTAAFAPHYGNASALVSAADRALYLAKDLGRDRAVAGGTSLTEHREDVAVDYLNQVADLVDLRVASPGRSLAIAEWARTVAENLKRDPAEVHTAHRAGRLLDVGMIVLPDDLLTESGPLTDQQWHLLHEHPDSGARMVGVLPDHGEVAEVIRQHHERWDGAGYPNGLARDRIRVEARILSVCDAWAAMRADRPHRRALTHEQAVRELRSGRGARFDPDLVDVFLALLEQGAVGDLAAGPGSATSREDSRLS</sequence>
<gene>
    <name evidence="4" type="ORF">EDD40_0776</name>
</gene>
<keyword evidence="1" id="KW-1133">Transmembrane helix</keyword>
<dbReference type="GO" id="GO:1902201">
    <property type="term" value="P:negative regulation of bacterial-type flagellum-dependent cell motility"/>
    <property type="evidence" value="ECO:0007669"/>
    <property type="project" value="TreeGrafter"/>
</dbReference>
<dbReference type="FunFam" id="3.30.70.270:FF:000001">
    <property type="entry name" value="Diguanylate cyclase domain protein"/>
    <property type="match status" value="1"/>
</dbReference>
<dbReference type="CDD" id="cd01949">
    <property type="entry name" value="GGDEF"/>
    <property type="match status" value="1"/>
</dbReference>
<feature type="transmembrane region" description="Helical" evidence="1">
    <location>
        <begin position="51"/>
        <end position="69"/>
    </location>
</feature>
<evidence type="ECO:0000259" key="2">
    <source>
        <dbReference type="PROSITE" id="PS50887"/>
    </source>
</evidence>
<accession>A0A3N1GZ34</accession>
<dbReference type="PROSITE" id="PS50887">
    <property type="entry name" value="GGDEF"/>
    <property type="match status" value="1"/>
</dbReference>
<dbReference type="InterPro" id="IPR043128">
    <property type="entry name" value="Rev_trsase/Diguanyl_cyclase"/>
</dbReference>
<dbReference type="PANTHER" id="PTHR45138">
    <property type="entry name" value="REGULATORY COMPONENTS OF SENSORY TRANSDUCTION SYSTEM"/>
    <property type="match status" value="1"/>
</dbReference>
<dbReference type="EMBL" id="RJKM01000001">
    <property type="protein sequence ID" value="ROP35544.1"/>
    <property type="molecule type" value="Genomic_DNA"/>
</dbReference>
<evidence type="ECO:0000256" key="1">
    <source>
        <dbReference type="SAM" id="Phobius"/>
    </source>
</evidence>
<dbReference type="InterPro" id="IPR037522">
    <property type="entry name" value="HD_GYP_dom"/>
</dbReference>
<dbReference type="GO" id="GO:0052621">
    <property type="term" value="F:diguanylate cyclase activity"/>
    <property type="evidence" value="ECO:0007669"/>
    <property type="project" value="TreeGrafter"/>
</dbReference>
<dbReference type="AlphaFoldDB" id="A0A3N1GZ34"/>
<organism evidence="4 5">
    <name type="scientific">Saccharothrix texasensis</name>
    <dbReference type="NCBI Taxonomy" id="103734"/>
    <lineage>
        <taxon>Bacteria</taxon>
        <taxon>Bacillati</taxon>
        <taxon>Actinomycetota</taxon>
        <taxon>Actinomycetes</taxon>
        <taxon>Pseudonocardiales</taxon>
        <taxon>Pseudonocardiaceae</taxon>
        <taxon>Saccharothrix</taxon>
    </lineage>
</organism>
<dbReference type="Gene3D" id="3.30.70.270">
    <property type="match status" value="1"/>
</dbReference>
<dbReference type="GO" id="GO:0043709">
    <property type="term" value="P:cell adhesion involved in single-species biofilm formation"/>
    <property type="evidence" value="ECO:0007669"/>
    <property type="project" value="TreeGrafter"/>
</dbReference>
<feature type="transmembrane region" description="Helical" evidence="1">
    <location>
        <begin position="278"/>
        <end position="298"/>
    </location>
</feature>
<feature type="domain" description="GGDEF" evidence="2">
    <location>
        <begin position="363"/>
        <end position="497"/>
    </location>
</feature>
<protein>
    <submittedName>
        <fullName evidence="4">Diguanylate cyclase (GGDEF)-like protein</fullName>
    </submittedName>
</protein>
<dbReference type="PROSITE" id="PS51832">
    <property type="entry name" value="HD_GYP"/>
    <property type="match status" value="1"/>
</dbReference>
<dbReference type="InterPro" id="IPR003607">
    <property type="entry name" value="HD/PDEase_dom"/>
</dbReference>
<feature type="transmembrane region" description="Helical" evidence="1">
    <location>
        <begin position="238"/>
        <end position="257"/>
    </location>
</feature>
<evidence type="ECO:0000313" key="5">
    <source>
        <dbReference type="Proteomes" id="UP000268727"/>
    </source>
</evidence>
<dbReference type="SUPFAM" id="SSF55073">
    <property type="entry name" value="Nucleotide cyclase"/>
    <property type="match status" value="1"/>
</dbReference>
<feature type="transmembrane region" description="Helical" evidence="1">
    <location>
        <begin position="21"/>
        <end position="39"/>
    </location>
</feature>
<dbReference type="InterPro" id="IPR029787">
    <property type="entry name" value="Nucleotide_cyclase"/>
</dbReference>
<dbReference type="PANTHER" id="PTHR45138:SF9">
    <property type="entry name" value="DIGUANYLATE CYCLASE DGCM-RELATED"/>
    <property type="match status" value="1"/>
</dbReference>
<feature type="transmembrane region" description="Helical" evidence="1">
    <location>
        <begin position="177"/>
        <end position="198"/>
    </location>
</feature>
<keyword evidence="1" id="KW-0472">Membrane</keyword>